<organism evidence="2 3">
    <name type="scientific">Kitasatospora phosalacinea</name>
    <dbReference type="NCBI Taxonomy" id="2065"/>
    <lineage>
        <taxon>Bacteria</taxon>
        <taxon>Bacillati</taxon>
        <taxon>Actinomycetota</taxon>
        <taxon>Actinomycetes</taxon>
        <taxon>Kitasatosporales</taxon>
        <taxon>Streptomycetaceae</taxon>
        <taxon>Kitasatospora</taxon>
    </lineage>
</organism>
<feature type="region of interest" description="Disordered" evidence="1">
    <location>
        <begin position="1207"/>
        <end position="1265"/>
    </location>
</feature>
<dbReference type="PANTHER" id="PTHR24216">
    <property type="entry name" value="PAXILLIN-RELATED"/>
    <property type="match status" value="1"/>
</dbReference>
<accession>A0ABW6GNY2</accession>
<dbReference type="EMBL" id="JBHYPX010000042">
    <property type="protein sequence ID" value="MFE1354396.1"/>
    <property type="molecule type" value="Genomic_DNA"/>
</dbReference>
<name>A0ABW6GNY2_9ACTN</name>
<feature type="compositionally biased region" description="Pro residues" evidence="1">
    <location>
        <begin position="69"/>
        <end position="81"/>
    </location>
</feature>
<evidence type="ECO:0000256" key="1">
    <source>
        <dbReference type="SAM" id="MobiDB-lite"/>
    </source>
</evidence>
<dbReference type="Proteomes" id="UP001599542">
    <property type="component" value="Unassembled WGS sequence"/>
</dbReference>
<sequence length="1265" mass="135894">MTTARTPGPERDAVRRLAALLADLTDDPAPTGRELAELLWLHAKLAGPARSGPDGPPLLRTPADAEGPARPPHAPAAPGPAPEHDPPPTRDRPLHLPAPDRDPASNPDPNSDPASDPNSRRTTGRDAPPTPPPAPPLPAAPIRVGTARVLPRRRELTRALRPLKRRVPSVDRTVLDEEATAELLSRDPRWWPVLVPDLDRWLSARLVVDARGDSAALWEPLARELFALLAASGLFRDVRLHHLTGPDLPDEDTGSGTARPGRTATFVLTDGVHPDWAGPRLRAALRRRALAGPTAVLHTLPEHLWSQTALAPEPGRFRTTAPADPHPRFTPYALAPPPQPPGTLAVPVLGLTPEWLAPWARAVAGPHAYDAPAVLLAPGCRPGPGAVHQLALPVGNFDSFLAQAQPRVFRLAALLATVPLNFGVMRLVQSAMLPDSPPADLAEIVFSGILHAVPGRSAAEPLDRAYEFAPGVRERLLATLRRDEAEQVVATVSAHLAAQRPGVGSRFTAAFPDPAGPLALPADTRPWARTTVPARAGSVAAGRRFFLSVVGVAVSRGDEPHSAVLFERVALLADAFGRLGYRQPELSGDRQAVQLLRTWAEDVRLGPDDLVVVYLTGHSMAAFGQQADLLLPDGLAAVRGRQVRPVPLQEFRRAFGRLGRLLLIVDQQPLRTEPPVPPPGRPLLTLLFRRGPSGRSFVHALAARIAEIADGAAPPVTKADLLESLDPPPGDGLPADAAEQVLPFFAPGTSAPEPSFLLDELVAWLGHGSRDDLPREVDRTPQLRLATLLRCFQWLAVDVRPVVVEADGLHPDQLWGRLCWLLDSRTRDAALDRLSEQRDRLLLVLLSRRPLPDDFLRTLVAARARVLLVRTLSFSPDDTIRLRPGRNEAEILEAAEEGASFEESDRSRAADAYRLVLDLALTGGSRWWSVAATAALDRLGAPRSTPYPTQLDRIQAALSTVPGAADALLDLSALVRSRPPDFVAQVYATLRALIAHREDPATGVHAVIDPSSLDALNRRDRAAVRSWIDNELVEASDLPGQRLAELAGLLDLPLISPAPAPADPPLPPWVLRLEPRADTDRIVRLVPQPAVERPAFLAESLDRLVRRHWQCPATACTRYAAGPTPPPLPSIGPTGVAVCTVHRIPLTPVGPRPLLAHFKAVTQQFCSAQFTVEEGASFPLSLSPDSVPLVVSFRDGAVTVRATGIGARHRPADPGTAPWQDLVPDQPVPFPPGARIATAPYTTLTRTGAPLPGDGPGPRRTAALP</sequence>
<keyword evidence="3" id="KW-1185">Reference proteome</keyword>
<comment type="caution">
    <text evidence="2">The sequence shown here is derived from an EMBL/GenBank/DDBJ whole genome shotgun (WGS) entry which is preliminary data.</text>
</comment>
<dbReference type="PANTHER" id="PTHR24216:SF65">
    <property type="entry name" value="PAXILLIN-LIKE PROTEIN 1"/>
    <property type="match status" value="1"/>
</dbReference>
<proteinExistence type="predicted"/>
<feature type="compositionally biased region" description="Basic and acidic residues" evidence="1">
    <location>
        <begin position="82"/>
        <end position="103"/>
    </location>
</feature>
<dbReference type="RefSeq" id="WP_380331584.1">
    <property type="nucleotide sequence ID" value="NZ_JBHYPW010000083.1"/>
</dbReference>
<reference evidence="2 3" key="1">
    <citation type="submission" date="2024-09" db="EMBL/GenBank/DDBJ databases">
        <title>The Natural Products Discovery Center: Release of the First 8490 Sequenced Strains for Exploring Actinobacteria Biosynthetic Diversity.</title>
        <authorList>
            <person name="Kalkreuter E."/>
            <person name="Kautsar S.A."/>
            <person name="Yang D."/>
            <person name="Bader C.D."/>
            <person name="Teijaro C.N."/>
            <person name="Fluegel L."/>
            <person name="Davis C.M."/>
            <person name="Simpson J.R."/>
            <person name="Lauterbach L."/>
            <person name="Steele A.D."/>
            <person name="Gui C."/>
            <person name="Meng S."/>
            <person name="Li G."/>
            <person name="Viehrig K."/>
            <person name="Ye F."/>
            <person name="Su P."/>
            <person name="Kiefer A.F."/>
            <person name="Nichols A."/>
            <person name="Cepeda A.J."/>
            <person name="Yan W."/>
            <person name="Fan B."/>
            <person name="Jiang Y."/>
            <person name="Adhikari A."/>
            <person name="Zheng C.-J."/>
            <person name="Schuster L."/>
            <person name="Cowan T.M."/>
            <person name="Smanski M.J."/>
            <person name="Chevrette M.G."/>
            <person name="De Carvalho L.P.S."/>
            <person name="Shen B."/>
        </authorList>
    </citation>
    <scope>NUCLEOTIDE SEQUENCE [LARGE SCALE GENOMIC DNA]</scope>
    <source>
        <strain evidence="2 3">NPDC058753</strain>
    </source>
</reference>
<gene>
    <name evidence="2" type="ORF">ACFW6T_20640</name>
</gene>
<evidence type="ECO:0000313" key="3">
    <source>
        <dbReference type="Proteomes" id="UP001599542"/>
    </source>
</evidence>
<feature type="region of interest" description="Disordered" evidence="1">
    <location>
        <begin position="46"/>
        <end position="145"/>
    </location>
</feature>
<protein>
    <submittedName>
        <fullName evidence="2">SAV_2336 N-terminal domain-related protein</fullName>
    </submittedName>
</protein>
<dbReference type="InterPro" id="IPR047738">
    <property type="entry name" value="SAV_2336-like_N"/>
</dbReference>
<evidence type="ECO:0000313" key="2">
    <source>
        <dbReference type="EMBL" id="MFE1354396.1"/>
    </source>
</evidence>
<dbReference type="NCBIfam" id="NF041121">
    <property type="entry name" value="SAV_2336_NTERM"/>
    <property type="match status" value="1"/>
</dbReference>
<feature type="compositionally biased region" description="Low complexity" evidence="1">
    <location>
        <begin position="104"/>
        <end position="117"/>
    </location>
</feature>
<feature type="compositionally biased region" description="Pro residues" evidence="1">
    <location>
        <begin position="128"/>
        <end position="139"/>
    </location>
</feature>